<evidence type="ECO:0000313" key="1">
    <source>
        <dbReference type="EMBL" id="KAK9230206.1"/>
    </source>
</evidence>
<evidence type="ECO:0000313" key="2">
    <source>
        <dbReference type="Proteomes" id="UP001428341"/>
    </source>
</evidence>
<name>A0AAP0R3N4_9ROSI</name>
<dbReference type="Proteomes" id="UP001428341">
    <property type="component" value="Unassembled WGS sequence"/>
</dbReference>
<comment type="caution">
    <text evidence="1">The sequence shown here is derived from an EMBL/GenBank/DDBJ whole genome shotgun (WGS) entry which is preliminary data.</text>
</comment>
<reference evidence="1 2" key="1">
    <citation type="submission" date="2024-05" db="EMBL/GenBank/DDBJ databases">
        <title>Haplotype-resolved chromosome-level genome assembly of Huyou (Citrus changshanensis).</title>
        <authorList>
            <person name="Miao C."/>
            <person name="Chen W."/>
            <person name="Wu Y."/>
            <person name="Wang L."/>
            <person name="Zhao S."/>
            <person name="Grierson D."/>
            <person name="Xu C."/>
            <person name="Chen K."/>
        </authorList>
    </citation>
    <scope>NUCLEOTIDE SEQUENCE [LARGE SCALE GENOMIC DNA]</scope>
    <source>
        <strain evidence="1">01-14</strain>
        <tissue evidence="1">Leaf</tissue>
    </source>
</reference>
<proteinExistence type="predicted"/>
<dbReference type="EMBL" id="JBCGBO010000001">
    <property type="protein sequence ID" value="KAK9230206.1"/>
    <property type="molecule type" value="Genomic_DNA"/>
</dbReference>
<sequence length="42" mass="4742">MLVDSDKLVQEILMYMWLNFAGKNFTLSNLFLQFSPSSPGAS</sequence>
<keyword evidence="2" id="KW-1185">Reference proteome</keyword>
<protein>
    <submittedName>
        <fullName evidence="1">Uncharacterized protein</fullName>
    </submittedName>
</protein>
<dbReference type="AlphaFoldDB" id="A0AAP0R3N4"/>
<organism evidence="1 2">
    <name type="scientific">Citrus x changshan-huyou</name>
    <dbReference type="NCBI Taxonomy" id="2935761"/>
    <lineage>
        <taxon>Eukaryota</taxon>
        <taxon>Viridiplantae</taxon>
        <taxon>Streptophyta</taxon>
        <taxon>Embryophyta</taxon>
        <taxon>Tracheophyta</taxon>
        <taxon>Spermatophyta</taxon>
        <taxon>Magnoliopsida</taxon>
        <taxon>eudicotyledons</taxon>
        <taxon>Gunneridae</taxon>
        <taxon>Pentapetalae</taxon>
        <taxon>rosids</taxon>
        <taxon>malvids</taxon>
        <taxon>Sapindales</taxon>
        <taxon>Rutaceae</taxon>
        <taxon>Aurantioideae</taxon>
        <taxon>Citrus</taxon>
    </lineage>
</organism>
<accession>A0AAP0R3N4</accession>
<gene>
    <name evidence="1" type="ORF">WN944_023173</name>
</gene>